<dbReference type="Proteomes" id="UP000199752">
    <property type="component" value="Chromosome 2"/>
</dbReference>
<dbReference type="Proteomes" id="UP001429100">
    <property type="component" value="Unassembled WGS sequence"/>
</dbReference>
<name>A0A0S4TB71_CRYHO</name>
<dbReference type="VEuPathDB" id="CryptoDB:Chro.20138"/>
<dbReference type="EMBL" id="LN877948">
    <property type="protein sequence ID" value="CUV04481.1"/>
    <property type="molecule type" value="Genomic_DNA"/>
</dbReference>
<accession>A0A0S4TB71</accession>
<evidence type="ECO:0000313" key="3">
    <source>
        <dbReference type="Proteomes" id="UP001429100"/>
    </source>
</evidence>
<dbReference type="EMBL" id="JTAI01000037">
    <property type="protein sequence ID" value="PPS96664.1"/>
    <property type="molecule type" value="Genomic_DNA"/>
</dbReference>
<evidence type="ECO:0000313" key="2">
    <source>
        <dbReference type="EMBL" id="PPS96664.1"/>
    </source>
</evidence>
<dbReference type="AlphaFoldDB" id="A0A0S4TB71"/>
<dbReference type="OrthoDB" id="338456at2759"/>
<dbReference type="VEuPathDB" id="CryptoDB:GY17_00003487"/>
<dbReference type="VEuPathDB" id="CryptoDB:CHUDEA2_1260"/>
<organism evidence="1">
    <name type="scientific">Cryptosporidium hominis</name>
    <dbReference type="NCBI Taxonomy" id="237895"/>
    <lineage>
        <taxon>Eukaryota</taxon>
        <taxon>Sar</taxon>
        <taxon>Alveolata</taxon>
        <taxon>Apicomplexa</taxon>
        <taxon>Conoidasida</taxon>
        <taxon>Coccidia</taxon>
        <taxon>Eucoccidiorida</taxon>
        <taxon>Eimeriorina</taxon>
        <taxon>Cryptosporidiidae</taxon>
        <taxon>Cryptosporidium</taxon>
    </lineage>
</organism>
<reference evidence="2 3" key="1">
    <citation type="submission" date="2014-11" db="EMBL/GenBank/DDBJ databases">
        <title>Comparative genomic analysis of Cryptosporidium hominis reveals occurrence of genetic recombination in virulent subtypes.</title>
        <authorList>
            <person name="Guo Y."/>
            <person name="Tang K."/>
            <person name="Frace M."/>
            <person name="Li N."/>
            <person name="Roellig D.M."/>
            <person name="Sammons S."/>
            <person name="Knipe K."/>
            <person name="Rowe L."/>
            <person name="Feng Y."/>
            <person name="Xiao L."/>
        </authorList>
    </citation>
    <scope>NUCLEOTIDE SEQUENCE [LARGE SCALE GENOMIC DNA]</scope>
    <source>
        <strain evidence="2">30976</strain>
    </source>
</reference>
<sequence>MTKERSSSIIKLENFESAEALIENYRREFEIHRLHETLQSMLIEEDESITNILNAAYSDYSLISTDLLPLVDSYLPSIKQFQEKIDSNVNDVTSIVGRYSEEINSKINNHNLLFTKKLEQNLFKMCYDEIKRYREILSITKSQFNKDETSNSFLSIRIIHYCILRLLKIRKSIDAIYQTIKKKHTKLDFEFENNKHYNDCFEICNNFSDELKTLVVQASNNILQTNYSKFLETEDFKQNNNILLQCIFLLNLKDEFISKVKNYIGTEIISNYNFYDNKDDKLLFSNVINDLENIIQGEKLANFINKIVFSLFNYDDSEFLVFLIDIYIQGVLLFLLEHVESTYSEHIVSPTAPMDLFVHQLNSIISLIEKNEKILINFESKRIPANKLKELKLKILICFRENYFINNYSKKWKFGTYWNLIYRNILNRRISIRNEVVEFSKVYVYDNKKYWLKYSIEIIRQIRWILGNSSIHSNTPLPPSRYLVPLFMRCLYSSLLLLYDYSSYLLSFTELNNFSEKNSQNNSIWSSKTKPEHICCVLMDAISFEEWVNIHFINEMFFHIDQVKSEFGLVELFELSEYENVLDIDQLKSIVKDELINQDYLAHINENLFKPLTNTISIYLKNQTIRIFETGLRAVPCLYRLTTTSISSKASDKIDNSERVPSSYIENATKPIEVFLIFSLNAIKSVIADLSSNTIQKLRETYYNILFNTFEGIFEEIFDICEKQILSSKHQLASLQKLAQKNIGSAANRIDPNIIASQYMTDVDTWLTKMLKLISNFFENLDQGSEKYVKEYINAIKEAPKYLKLYEILKN</sequence>
<protein>
    <submittedName>
        <fullName evidence="1">Uncharacterized protein</fullName>
    </submittedName>
</protein>
<proteinExistence type="predicted"/>
<gene>
    <name evidence="1" type="ORF">CHUDEA2_1260</name>
    <name evidence="2" type="ORF">GY17_00003487</name>
</gene>
<keyword evidence="3" id="KW-1185">Reference proteome</keyword>
<dbReference type="VEuPathDB" id="CryptoDB:ChTU502y2012_420g0060"/>
<reference evidence="1" key="2">
    <citation type="submission" date="2015-08" db="EMBL/GenBank/DDBJ databases">
        <authorList>
            <person name="Babu N.S."/>
            <person name="Beckwith C.J."/>
            <person name="Beseler K.G."/>
            <person name="Brison A."/>
            <person name="Carone J.V."/>
            <person name="Caskin T.P."/>
            <person name="Diamond M."/>
            <person name="Durham M.E."/>
            <person name="Foxe J.M."/>
            <person name="Go M."/>
            <person name="Henderson B.A."/>
            <person name="Jones I.B."/>
            <person name="McGettigan J.A."/>
            <person name="Micheletti S.J."/>
            <person name="Nasrallah M.E."/>
            <person name="Ortiz D."/>
            <person name="Piller C.R."/>
            <person name="Privatt S.R."/>
            <person name="Schneider S.L."/>
            <person name="Sharp S."/>
            <person name="Smith T.C."/>
            <person name="Stanton J.D."/>
            <person name="Ullery H.E."/>
            <person name="Wilson R.J."/>
            <person name="Serrano M.G."/>
            <person name="Buck G."/>
            <person name="Lee V."/>
            <person name="Wang Y."/>
            <person name="Carvalho R."/>
            <person name="Voegtly L."/>
            <person name="Shi R."/>
            <person name="Duckworth R."/>
            <person name="Johnson A."/>
            <person name="Loviza R."/>
            <person name="Walstead R."/>
            <person name="Shah Z."/>
            <person name="Kiflezghi M."/>
            <person name="Wade K."/>
            <person name="Ball S.L."/>
            <person name="Bradley K.W."/>
            <person name="Asai D.J."/>
            <person name="Bowman C.A."/>
            <person name="Russell D.A."/>
            <person name="Pope W.H."/>
            <person name="Jacobs-Sera D."/>
            <person name="Hendrix R.W."/>
            <person name="Hatfull G.F."/>
        </authorList>
    </citation>
    <scope>NUCLEOTIDE SEQUENCE [LARGE SCALE GENOMIC DNA]</scope>
</reference>
<evidence type="ECO:0000313" key="1">
    <source>
        <dbReference type="EMBL" id="CUV04481.1"/>
    </source>
</evidence>
<reference evidence="2 3" key="3">
    <citation type="submission" date="2017-10" db="EMBL/GenBank/DDBJ databases">
        <title>Consistent, comparative and evidence-based genome annotation and re-annotation for the closely-related species, Cryptosporidium parvum, C. hominis and C. tyzzeri.</title>
        <authorList>
            <person name="Baptista R.P."/>
            <person name="Li Y."/>
            <person name="Sateriale A."/>
            <person name="Striepen B."/>
            <person name="Kissinger J.C."/>
        </authorList>
    </citation>
    <scope>NUCLEOTIDE SEQUENCE [LARGE SCALE GENOMIC DNA]</scope>
    <source>
        <strain evidence="2">30976</strain>
    </source>
</reference>